<evidence type="ECO:0000259" key="12">
    <source>
        <dbReference type="Pfam" id="PF01435"/>
    </source>
</evidence>
<keyword evidence="5 11" id="KW-0479">Metal-binding</keyword>
<evidence type="ECO:0000256" key="1">
    <source>
        <dbReference type="ARBA" id="ARBA00009779"/>
    </source>
</evidence>
<dbReference type="EMBL" id="CP002792">
    <property type="protein sequence ID" value="AEH06855.1"/>
    <property type="molecule type" value="Genomic_DNA"/>
</dbReference>
<keyword evidence="8 11" id="KW-1133">Transmembrane helix</keyword>
<comment type="similarity">
    <text evidence="1 11">Belongs to the peptidase M48B family.</text>
</comment>
<dbReference type="InterPro" id="IPR001915">
    <property type="entry name" value="Peptidase_M48"/>
</dbReference>
<keyword evidence="3 11" id="KW-0645">Protease</keyword>
<dbReference type="EC" id="3.4.24.-" evidence="11"/>
<dbReference type="InterPro" id="IPR022919">
    <property type="entry name" value="Pept_M48_protease_HtpX"/>
</dbReference>
<proteinExistence type="inferred from homology"/>
<keyword evidence="10 11" id="KW-0472">Membrane</keyword>
<feature type="transmembrane region" description="Helical" evidence="11">
    <location>
        <begin position="30"/>
        <end position="47"/>
    </location>
</feature>
<keyword evidence="6 11" id="KW-0378">Hydrolase</keyword>
<dbReference type="GeneID" id="10773032"/>
<feature type="binding site" evidence="11">
    <location>
        <position position="204"/>
    </location>
    <ligand>
        <name>Zn(2+)</name>
        <dbReference type="ChEBI" id="CHEBI:29105"/>
        <note>catalytic</note>
    </ligand>
</feature>
<feature type="active site" evidence="11">
    <location>
        <position position="130"/>
    </location>
</feature>
<feature type="binding site" evidence="11">
    <location>
        <position position="129"/>
    </location>
    <ligand>
        <name>Zn(2+)</name>
        <dbReference type="ChEBI" id="CHEBI:29105"/>
        <note>catalytic</note>
    </ligand>
</feature>
<name>F8AMF5_METOI</name>
<dbReference type="eggNOG" id="arCOG01331">
    <property type="taxonomic scope" value="Archaea"/>
</dbReference>
<keyword evidence="14" id="KW-1185">Reference proteome</keyword>
<dbReference type="GO" id="GO:0004222">
    <property type="term" value="F:metalloendopeptidase activity"/>
    <property type="evidence" value="ECO:0007669"/>
    <property type="project" value="UniProtKB-UniRule"/>
</dbReference>
<evidence type="ECO:0000256" key="3">
    <source>
        <dbReference type="ARBA" id="ARBA00022670"/>
    </source>
</evidence>
<evidence type="ECO:0000256" key="7">
    <source>
        <dbReference type="ARBA" id="ARBA00022833"/>
    </source>
</evidence>
<feature type="binding site" evidence="11">
    <location>
        <position position="133"/>
    </location>
    <ligand>
        <name>Zn(2+)</name>
        <dbReference type="ChEBI" id="CHEBI:29105"/>
        <note>catalytic</note>
    </ligand>
</feature>
<dbReference type="GO" id="GO:0005886">
    <property type="term" value="C:plasma membrane"/>
    <property type="evidence" value="ECO:0007669"/>
    <property type="project" value="UniProtKB-SubCell"/>
</dbReference>
<evidence type="ECO:0000256" key="2">
    <source>
        <dbReference type="ARBA" id="ARBA00022475"/>
    </source>
</evidence>
<dbReference type="KEGG" id="mok:Metok_0882"/>
<dbReference type="PANTHER" id="PTHR43221:SF2">
    <property type="entry name" value="PROTEASE HTPX HOMOLOG"/>
    <property type="match status" value="1"/>
</dbReference>
<accession>F8AMF5</accession>
<dbReference type="Gene3D" id="3.30.2010.10">
    <property type="entry name" value="Metalloproteases ('zincins'), catalytic domain"/>
    <property type="match status" value="1"/>
</dbReference>
<evidence type="ECO:0000256" key="9">
    <source>
        <dbReference type="ARBA" id="ARBA00023049"/>
    </source>
</evidence>
<dbReference type="HAMAP" id="MF_00188">
    <property type="entry name" value="Pept_M48_protease_HtpX"/>
    <property type="match status" value="1"/>
</dbReference>
<reference evidence="13" key="1">
    <citation type="submission" date="2011-05" db="EMBL/GenBank/DDBJ databases">
        <title>Complete sequence of chromosome of Methanothermococcus okinawensis IH1.</title>
        <authorList>
            <consortium name="US DOE Joint Genome Institute"/>
            <person name="Lucas S."/>
            <person name="Han J."/>
            <person name="Lapidus A."/>
            <person name="Cheng J.-F."/>
            <person name="Goodwin L."/>
            <person name="Pitluck S."/>
            <person name="Peters L."/>
            <person name="Mikhailova N."/>
            <person name="Held B."/>
            <person name="Han C."/>
            <person name="Tapia R."/>
            <person name="Land M."/>
            <person name="Hauser L."/>
            <person name="Kyrpides N."/>
            <person name="Ivanova N."/>
            <person name="Pagani I."/>
            <person name="Sieprawska-Lupa M."/>
            <person name="Takai K."/>
            <person name="Miyazaki J."/>
            <person name="Whitman W."/>
            <person name="Woyke T."/>
        </authorList>
    </citation>
    <scope>NUCLEOTIDE SEQUENCE [LARGE SCALE GENOMIC DNA]</scope>
    <source>
        <strain evidence="13">IH1</strain>
    </source>
</reference>
<feature type="transmembrane region" description="Helical" evidence="11">
    <location>
        <begin position="178"/>
        <end position="199"/>
    </location>
</feature>
<dbReference type="CDD" id="cd07336">
    <property type="entry name" value="M48B_HtpX_like"/>
    <property type="match status" value="1"/>
</dbReference>
<evidence type="ECO:0000256" key="8">
    <source>
        <dbReference type="ARBA" id="ARBA00022989"/>
    </source>
</evidence>
<evidence type="ECO:0000256" key="4">
    <source>
        <dbReference type="ARBA" id="ARBA00022692"/>
    </source>
</evidence>
<dbReference type="RefSeq" id="WP_013867040.1">
    <property type="nucleotide sequence ID" value="NC_015636.1"/>
</dbReference>
<dbReference type="HOGENOM" id="CLU_042266_3_0_2"/>
<evidence type="ECO:0000256" key="5">
    <source>
        <dbReference type="ARBA" id="ARBA00022723"/>
    </source>
</evidence>
<protein>
    <recommendedName>
        <fullName evidence="11">Protease HtpX homolog</fullName>
        <ecNumber evidence="11">3.4.24.-</ecNumber>
    </recommendedName>
</protein>
<evidence type="ECO:0000313" key="13">
    <source>
        <dbReference type="EMBL" id="AEH06855.1"/>
    </source>
</evidence>
<keyword evidence="4 11" id="KW-0812">Transmembrane</keyword>
<dbReference type="PANTHER" id="PTHR43221">
    <property type="entry name" value="PROTEASE HTPX"/>
    <property type="match status" value="1"/>
</dbReference>
<keyword evidence="2 11" id="KW-1003">Cell membrane</keyword>
<evidence type="ECO:0000313" key="14">
    <source>
        <dbReference type="Proteomes" id="UP000009296"/>
    </source>
</evidence>
<dbReference type="OrthoDB" id="28389at2157"/>
<sequence>MLSTLKTVFLLALLTGLLYGACLVFHIHPLIAIIIALIPNLIAYFFSDKIVLMSYGAKIVDEREAPTLHRIVEKVAKRAGIPKPKVAIVDTPTPNAFATGRDPKHAVVAVTTGILNLLTPQELEGVIAHEISHVRHRDILISSIVAVIAGAIMYLANILQWGMIFGFGRDEEESPWEFIGSILFVILAPIAATIIQLAISRQREFYADEGGAKYSNPIYLANALAKLERGVSLYPLEHGNPATEHMFIVNPFRGESFMKLFSTHPPTEERIERLMEMAKNPKYLR</sequence>
<dbReference type="GO" id="GO:0008270">
    <property type="term" value="F:zinc ion binding"/>
    <property type="evidence" value="ECO:0007669"/>
    <property type="project" value="UniProtKB-UniRule"/>
</dbReference>
<comment type="subcellular location">
    <subcellularLocation>
        <location evidence="11">Cell membrane</location>
        <topology evidence="11">Multi-pass membrane protein</topology>
    </subcellularLocation>
</comment>
<gene>
    <name evidence="11" type="primary">htpX</name>
    <name evidence="13" type="ordered locus">Metok_0882</name>
</gene>
<dbReference type="Proteomes" id="UP000009296">
    <property type="component" value="Chromosome"/>
</dbReference>
<organism evidence="13 14">
    <name type="scientific">Methanothermococcus okinawensis (strain DSM 14208 / JCM 11175 / IH1)</name>
    <dbReference type="NCBI Taxonomy" id="647113"/>
    <lineage>
        <taxon>Archaea</taxon>
        <taxon>Methanobacteriati</taxon>
        <taxon>Methanobacteriota</taxon>
        <taxon>Methanomada group</taxon>
        <taxon>Methanococci</taxon>
        <taxon>Methanococcales</taxon>
        <taxon>Methanococcaceae</taxon>
        <taxon>Methanothermococcus</taxon>
    </lineage>
</organism>
<dbReference type="Pfam" id="PF01435">
    <property type="entry name" value="Peptidase_M48"/>
    <property type="match status" value="1"/>
</dbReference>
<evidence type="ECO:0000256" key="11">
    <source>
        <dbReference type="HAMAP-Rule" id="MF_00188"/>
    </source>
</evidence>
<comment type="cofactor">
    <cofactor evidence="11">
        <name>Zn(2+)</name>
        <dbReference type="ChEBI" id="CHEBI:29105"/>
    </cofactor>
    <text evidence="11">Binds 1 zinc ion per subunit.</text>
</comment>
<feature type="domain" description="Peptidase M48" evidence="12">
    <location>
        <begin position="63"/>
        <end position="277"/>
    </location>
</feature>
<feature type="transmembrane region" description="Helical" evidence="11">
    <location>
        <begin position="139"/>
        <end position="158"/>
    </location>
</feature>
<dbReference type="InterPro" id="IPR050083">
    <property type="entry name" value="HtpX_protease"/>
</dbReference>
<keyword evidence="9 11" id="KW-0482">Metalloprotease</keyword>
<dbReference type="AlphaFoldDB" id="F8AMF5"/>
<dbReference type="STRING" id="647113.Metok_0882"/>
<dbReference type="GO" id="GO:0006508">
    <property type="term" value="P:proteolysis"/>
    <property type="evidence" value="ECO:0007669"/>
    <property type="project" value="UniProtKB-KW"/>
</dbReference>
<evidence type="ECO:0000256" key="10">
    <source>
        <dbReference type="ARBA" id="ARBA00023136"/>
    </source>
</evidence>
<keyword evidence="7 11" id="KW-0862">Zinc</keyword>
<evidence type="ECO:0000256" key="6">
    <source>
        <dbReference type="ARBA" id="ARBA00022801"/>
    </source>
</evidence>